<dbReference type="Gene3D" id="3.60.40.10">
    <property type="entry name" value="PPM-type phosphatase domain"/>
    <property type="match status" value="1"/>
</dbReference>
<dbReference type="PANTHER" id="PTHR12320">
    <property type="entry name" value="PROTEIN PHOSPHATASE 2C"/>
    <property type="match status" value="1"/>
</dbReference>
<dbReference type="SMART" id="SM00332">
    <property type="entry name" value="PP2Cc"/>
    <property type="match status" value="1"/>
</dbReference>
<dbReference type="Proteomes" id="UP001652660">
    <property type="component" value="Chromosome 2e"/>
</dbReference>
<comment type="similarity">
    <text evidence="1">Belongs to the PP2C family.</text>
</comment>
<dbReference type="SMART" id="SM00331">
    <property type="entry name" value="PP2C_SIG"/>
    <property type="match status" value="1"/>
</dbReference>
<dbReference type="GeneID" id="140036168"/>
<evidence type="ECO:0000313" key="3">
    <source>
        <dbReference type="Proteomes" id="UP001652660"/>
    </source>
</evidence>
<comment type="cofactor">
    <cofactor evidence="1">
        <name>Mn(2+)</name>
        <dbReference type="ChEBI" id="CHEBI:29035"/>
    </cofactor>
</comment>
<dbReference type="RefSeq" id="XP_071933571.1">
    <property type="nucleotide sequence ID" value="XM_072077470.1"/>
</dbReference>
<comment type="catalytic activity">
    <reaction evidence="1">
        <text>O-phospho-L-seryl-[protein] + H2O = L-seryl-[protein] + phosphate</text>
        <dbReference type="Rhea" id="RHEA:20629"/>
        <dbReference type="Rhea" id="RHEA-COMP:9863"/>
        <dbReference type="Rhea" id="RHEA-COMP:11604"/>
        <dbReference type="ChEBI" id="CHEBI:15377"/>
        <dbReference type="ChEBI" id="CHEBI:29999"/>
        <dbReference type="ChEBI" id="CHEBI:43474"/>
        <dbReference type="ChEBI" id="CHEBI:83421"/>
        <dbReference type="EC" id="3.1.3.16"/>
    </reaction>
</comment>
<proteinExistence type="inferred from homology"/>
<keyword evidence="1" id="KW-0904">Protein phosphatase</keyword>
<name>A0ABM4WP65_COFAR</name>
<comment type="cofactor">
    <cofactor evidence="1">
        <name>Mg(2+)</name>
        <dbReference type="ChEBI" id="CHEBI:18420"/>
    </cofactor>
</comment>
<evidence type="ECO:0000259" key="2">
    <source>
        <dbReference type="PROSITE" id="PS51746"/>
    </source>
</evidence>
<keyword evidence="1" id="KW-0464">Manganese</keyword>
<evidence type="ECO:0000256" key="1">
    <source>
        <dbReference type="RuleBase" id="RU366020"/>
    </source>
</evidence>
<gene>
    <name evidence="4" type="primary">LOC140036168</name>
</gene>
<dbReference type="SUPFAM" id="SSF81606">
    <property type="entry name" value="PP2C-like"/>
    <property type="match status" value="1"/>
</dbReference>
<keyword evidence="1" id="KW-0479">Metal-binding</keyword>
<dbReference type="PROSITE" id="PS51746">
    <property type="entry name" value="PPM_2"/>
    <property type="match status" value="1"/>
</dbReference>
<dbReference type="PANTHER" id="PTHR12320:SF81">
    <property type="entry name" value="PROTEIN PHOSPHATASE 2C 23-RELATED"/>
    <property type="match status" value="1"/>
</dbReference>
<keyword evidence="3" id="KW-1185">Reference proteome</keyword>
<dbReference type="CDD" id="cd00143">
    <property type="entry name" value="PP2Cc"/>
    <property type="match status" value="1"/>
</dbReference>
<dbReference type="InterPro" id="IPR039123">
    <property type="entry name" value="PPTC7"/>
</dbReference>
<feature type="domain" description="PPM-type phosphatase" evidence="2">
    <location>
        <begin position="27"/>
        <end position="266"/>
    </location>
</feature>
<reference evidence="4" key="1">
    <citation type="submission" date="2025-08" db="UniProtKB">
        <authorList>
            <consortium name="RefSeq"/>
        </authorList>
    </citation>
    <scope>IDENTIFICATION</scope>
    <source>
        <tissue evidence="4">Leaves</tissue>
    </source>
</reference>
<dbReference type="InterPro" id="IPR036457">
    <property type="entry name" value="PPM-type-like_dom_sf"/>
</dbReference>
<comment type="catalytic activity">
    <reaction evidence="1">
        <text>O-phospho-L-threonyl-[protein] + H2O = L-threonyl-[protein] + phosphate</text>
        <dbReference type="Rhea" id="RHEA:47004"/>
        <dbReference type="Rhea" id="RHEA-COMP:11060"/>
        <dbReference type="Rhea" id="RHEA-COMP:11605"/>
        <dbReference type="ChEBI" id="CHEBI:15377"/>
        <dbReference type="ChEBI" id="CHEBI:30013"/>
        <dbReference type="ChEBI" id="CHEBI:43474"/>
        <dbReference type="ChEBI" id="CHEBI:61977"/>
        <dbReference type="EC" id="3.1.3.16"/>
    </reaction>
</comment>
<accession>A0ABM4WP65</accession>
<dbReference type="InterPro" id="IPR001932">
    <property type="entry name" value="PPM-type_phosphatase-like_dom"/>
</dbReference>
<keyword evidence="1" id="KW-0460">Magnesium</keyword>
<organism evidence="3 4">
    <name type="scientific">Coffea arabica</name>
    <name type="common">Arabian coffee</name>
    <dbReference type="NCBI Taxonomy" id="13443"/>
    <lineage>
        <taxon>Eukaryota</taxon>
        <taxon>Viridiplantae</taxon>
        <taxon>Streptophyta</taxon>
        <taxon>Embryophyta</taxon>
        <taxon>Tracheophyta</taxon>
        <taxon>Spermatophyta</taxon>
        <taxon>Magnoliopsida</taxon>
        <taxon>eudicotyledons</taxon>
        <taxon>Gunneridae</taxon>
        <taxon>Pentapetalae</taxon>
        <taxon>asterids</taxon>
        <taxon>lamiids</taxon>
        <taxon>Gentianales</taxon>
        <taxon>Rubiaceae</taxon>
        <taxon>Ixoroideae</taxon>
        <taxon>Gardenieae complex</taxon>
        <taxon>Bertiereae - Coffeeae clade</taxon>
        <taxon>Coffeeae</taxon>
        <taxon>Coffea</taxon>
    </lineage>
</organism>
<sequence length="272" mass="29887">MARVQRKMSGGTAFQNEKLCSGTLKFVAGSMYIPKDDPEKPQGQDDHFILPKLQALGVADGVGGWSKKGIDSGEYSRELMKNTVKYIEQQSQVGPVDPKRALHQAVAKAKAKGSSTACILALHNDCLHAVNVGDSGFVHIRNGRIIYRSRIQQHEFNCPYQLGKERNDLDVAEEIKRDVVPGDIIVAGTDGLFDNVHNEELEQLVREGERNFDSSEILACKIADFALQQAENNLAVTPFAVESEKAGKIGWIGGKNDDITVIVARVFPAQWV</sequence>
<dbReference type="EC" id="3.1.3.16" evidence="1"/>
<evidence type="ECO:0000313" key="4">
    <source>
        <dbReference type="RefSeq" id="XP_071933571.1"/>
    </source>
</evidence>
<keyword evidence="1" id="KW-0378">Hydrolase</keyword>
<protein>
    <recommendedName>
        <fullName evidence="1">Protein phosphatase</fullName>
        <ecNumber evidence="1">3.1.3.16</ecNumber>
    </recommendedName>
</protein>